<evidence type="ECO:0000259" key="1">
    <source>
        <dbReference type="PROSITE" id="PS50181"/>
    </source>
</evidence>
<dbReference type="CDD" id="cd22157">
    <property type="entry name" value="F-box_AtFBW1-like"/>
    <property type="match status" value="1"/>
</dbReference>
<proteinExistence type="predicted"/>
<dbReference type="InterPro" id="IPR013187">
    <property type="entry name" value="F-box-assoc_dom_typ3"/>
</dbReference>
<dbReference type="NCBIfam" id="TIGR01640">
    <property type="entry name" value="F_box_assoc_1"/>
    <property type="match status" value="1"/>
</dbReference>
<dbReference type="InterPro" id="IPR017451">
    <property type="entry name" value="F-box-assoc_interact_dom"/>
</dbReference>
<organism evidence="2 3">
    <name type="scientific">Centaurea solstitialis</name>
    <name type="common">yellow star-thistle</name>
    <dbReference type="NCBI Taxonomy" id="347529"/>
    <lineage>
        <taxon>Eukaryota</taxon>
        <taxon>Viridiplantae</taxon>
        <taxon>Streptophyta</taxon>
        <taxon>Embryophyta</taxon>
        <taxon>Tracheophyta</taxon>
        <taxon>Spermatophyta</taxon>
        <taxon>Magnoliopsida</taxon>
        <taxon>eudicotyledons</taxon>
        <taxon>Gunneridae</taxon>
        <taxon>Pentapetalae</taxon>
        <taxon>asterids</taxon>
        <taxon>campanulids</taxon>
        <taxon>Asterales</taxon>
        <taxon>Asteraceae</taxon>
        <taxon>Carduoideae</taxon>
        <taxon>Cardueae</taxon>
        <taxon>Centaureinae</taxon>
        <taxon>Centaurea</taxon>
    </lineage>
</organism>
<comment type="caution">
    <text evidence="2">The sequence shown here is derived from an EMBL/GenBank/DDBJ whole genome shotgun (WGS) entry which is preliminary data.</text>
</comment>
<evidence type="ECO:0000313" key="3">
    <source>
        <dbReference type="Proteomes" id="UP001172457"/>
    </source>
</evidence>
<accession>A0AA38TM42</accession>
<keyword evidence="3" id="KW-1185">Reference proteome</keyword>
<dbReference type="InterPro" id="IPR036047">
    <property type="entry name" value="F-box-like_dom_sf"/>
</dbReference>
<dbReference type="SMART" id="SM00256">
    <property type="entry name" value="FBOX"/>
    <property type="match status" value="1"/>
</dbReference>
<dbReference type="Pfam" id="PF08268">
    <property type="entry name" value="FBA_3"/>
    <property type="match status" value="1"/>
</dbReference>
<evidence type="ECO:0000313" key="2">
    <source>
        <dbReference type="EMBL" id="KAJ9554007.1"/>
    </source>
</evidence>
<name>A0AA38TM42_9ASTR</name>
<dbReference type="Pfam" id="PF00646">
    <property type="entry name" value="F-box"/>
    <property type="match status" value="1"/>
</dbReference>
<protein>
    <recommendedName>
        <fullName evidence="1">F-box domain-containing protein</fullName>
    </recommendedName>
</protein>
<reference evidence="2" key="1">
    <citation type="submission" date="2023-03" db="EMBL/GenBank/DDBJ databases">
        <title>Chromosome-scale reference genome and RAD-based genetic map of yellow starthistle (Centaurea solstitialis) reveal putative structural variation and QTLs associated with invader traits.</title>
        <authorList>
            <person name="Reatini B."/>
            <person name="Cang F.A."/>
            <person name="Jiang Q."/>
            <person name="Mckibben M.T.W."/>
            <person name="Barker M.S."/>
            <person name="Rieseberg L.H."/>
            <person name="Dlugosch K.M."/>
        </authorList>
    </citation>
    <scope>NUCLEOTIDE SEQUENCE</scope>
    <source>
        <strain evidence="2">CAN-66</strain>
        <tissue evidence="2">Leaf</tissue>
    </source>
</reference>
<dbReference type="PANTHER" id="PTHR31672:SF13">
    <property type="entry name" value="F-BOX PROTEIN CPR30-LIKE"/>
    <property type="match status" value="1"/>
</dbReference>
<dbReference type="Proteomes" id="UP001172457">
    <property type="component" value="Chromosome 4"/>
</dbReference>
<dbReference type="EMBL" id="JARYMX010000004">
    <property type="protein sequence ID" value="KAJ9554007.1"/>
    <property type="molecule type" value="Genomic_DNA"/>
</dbReference>
<dbReference type="SUPFAM" id="SSF81383">
    <property type="entry name" value="F-box domain"/>
    <property type="match status" value="1"/>
</dbReference>
<dbReference type="InterPro" id="IPR001810">
    <property type="entry name" value="F-box_dom"/>
</dbReference>
<feature type="domain" description="F-box" evidence="1">
    <location>
        <begin position="3"/>
        <end position="49"/>
    </location>
</feature>
<dbReference type="PROSITE" id="PS50181">
    <property type="entry name" value="FBOX"/>
    <property type="match status" value="1"/>
</dbReference>
<gene>
    <name evidence="2" type="ORF">OSB04_018052</name>
</gene>
<dbReference type="PANTHER" id="PTHR31672">
    <property type="entry name" value="BNACNNG10540D PROTEIN"/>
    <property type="match status" value="1"/>
</dbReference>
<dbReference type="AlphaFoldDB" id="A0AA38TM42"/>
<dbReference type="Gene3D" id="1.20.1280.50">
    <property type="match status" value="1"/>
</dbReference>
<sequence length="400" mass="45504">MASTTIDNLPVDVLSKILIRFPAKPLAQMRCVSKPWNTLLSQPAFIKSHLHRSIENSDEILVVFTNGFGSDPKRYPITAHPSKSPHLAIPNFIQIPVNPNSPERFCYNIHGSVNGLICLSYQTSNIAEPVIQIWNPSLSAMLTVPSYGNQFGGTDKNFVQFGFGFDSKTDDYKVIKFTIPKPALLLSLFNLFTDWDDNLPSHEKIQVEIFSLRKCSWESITERFPPNVIGIDDRDEVCLDGHDGHLHWLGKLDECRKQETIVAFDLGDETFSEICLPVDTLNRRNTVGILGGKLCVMSCVEDHDCEVWVMNEYGVVESWTKHHAFSQFSFYVSPYGFTLNNEFLFEVPTYDDCPRLALYDSTEAKVKYFKFYRLFGNVKVVEYVDSLVWIAPRGSTSRED</sequence>
<dbReference type="InterPro" id="IPR050796">
    <property type="entry name" value="SCF_F-box_component"/>
</dbReference>